<protein>
    <recommendedName>
        <fullName evidence="3">Ribosomal protein</fullName>
    </recommendedName>
</protein>
<evidence type="ECO:0008006" key="3">
    <source>
        <dbReference type="Google" id="ProtNLM"/>
    </source>
</evidence>
<keyword evidence="2" id="KW-1185">Reference proteome</keyword>
<evidence type="ECO:0000313" key="1">
    <source>
        <dbReference type="EMBL" id="PON51548.1"/>
    </source>
</evidence>
<dbReference type="Proteomes" id="UP000237000">
    <property type="component" value="Unassembled WGS sequence"/>
</dbReference>
<name>A0A2P5BRX9_TREOI</name>
<reference evidence="2" key="1">
    <citation type="submission" date="2016-06" db="EMBL/GenBank/DDBJ databases">
        <title>Parallel loss of symbiosis genes in relatives of nitrogen-fixing non-legume Parasponia.</title>
        <authorList>
            <person name="Van Velzen R."/>
            <person name="Holmer R."/>
            <person name="Bu F."/>
            <person name="Rutten L."/>
            <person name="Van Zeijl A."/>
            <person name="Liu W."/>
            <person name="Santuari L."/>
            <person name="Cao Q."/>
            <person name="Sharma T."/>
            <person name="Shen D."/>
            <person name="Roswanjaya Y."/>
            <person name="Wardhani T."/>
            <person name="Kalhor M.S."/>
            <person name="Jansen J."/>
            <person name="Van den Hoogen J."/>
            <person name="Gungor B."/>
            <person name="Hartog M."/>
            <person name="Hontelez J."/>
            <person name="Verver J."/>
            <person name="Yang W.-C."/>
            <person name="Schijlen E."/>
            <person name="Repin R."/>
            <person name="Schilthuizen M."/>
            <person name="Schranz E."/>
            <person name="Heidstra R."/>
            <person name="Miyata K."/>
            <person name="Fedorova E."/>
            <person name="Kohlen W."/>
            <person name="Bisseling T."/>
            <person name="Smit S."/>
            <person name="Geurts R."/>
        </authorList>
    </citation>
    <scope>NUCLEOTIDE SEQUENCE [LARGE SCALE GENOMIC DNA]</scope>
    <source>
        <strain evidence="2">cv. RG33-2</strain>
    </source>
</reference>
<comment type="caution">
    <text evidence="1">The sequence shown here is derived from an EMBL/GenBank/DDBJ whole genome shotgun (WGS) entry which is preliminary data.</text>
</comment>
<gene>
    <name evidence="1" type="ORF">TorRG33x02_311020</name>
</gene>
<dbReference type="InParanoid" id="A0A2P5BRX9"/>
<sequence>MAQAIEKLRMVATRSSWAMSEVKKRVSARKWKKMVQILVERARKFEKRESGCRVEGQWVLVSLQKERGVRG</sequence>
<dbReference type="EMBL" id="JXTC01000471">
    <property type="protein sequence ID" value="PON51548.1"/>
    <property type="molecule type" value="Genomic_DNA"/>
</dbReference>
<proteinExistence type="predicted"/>
<accession>A0A2P5BRX9</accession>
<organism evidence="1 2">
    <name type="scientific">Trema orientale</name>
    <name type="common">Charcoal tree</name>
    <name type="synonym">Celtis orientalis</name>
    <dbReference type="NCBI Taxonomy" id="63057"/>
    <lineage>
        <taxon>Eukaryota</taxon>
        <taxon>Viridiplantae</taxon>
        <taxon>Streptophyta</taxon>
        <taxon>Embryophyta</taxon>
        <taxon>Tracheophyta</taxon>
        <taxon>Spermatophyta</taxon>
        <taxon>Magnoliopsida</taxon>
        <taxon>eudicotyledons</taxon>
        <taxon>Gunneridae</taxon>
        <taxon>Pentapetalae</taxon>
        <taxon>rosids</taxon>
        <taxon>fabids</taxon>
        <taxon>Rosales</taxon>
        <taxon>Cannabaceae</taxon>
        <taxon>Trema</taxon>
    </lineage>
</organism>
<evidence type="ECO:0000313" key="2">
    <source>
        <dbReference type="Proteomes" id="UP000237000"/>
    </source>
</evidence>
<dbReference type="AlphaFoldDB" id="A0A2P5BRX9"/>